<evidence type="ECO:0008006" key="3">
    <source>
        <dbReference type="Google" id="ProtNLM"/>
    </source>
</evidence>
<dbReference type="Gene3D" id="3.60.20.10">
    <property type="entry name" value="Glutamine Phosphoribosylpyrophosphate, subunit 1, domain 1"/>
    <property type="match status" value="1"/>
</dbReference>
<keyword evidence="1" id="KW-0647">Proteasome</keyword>
<dbReference type="GO" id="GO:0005839">
    <property type="term" value="C:proteasome core complex"/>
    <property type="evidence" value="ECO:0007669"/>
    <property type="project" value="InterPro"/>
</dbReference>
<sequence>DGIFILADRRVKDKLVIQQSANKIYEIDSHIIASAAGIVSDARVLIERAQVVAQQHRITYDSPIEPELIIKEISNIKQQFTQFGGARPFGVSMMLAGVKDKKPELYTSDVTGNYFSYYANAIGENDEKIKEKLREKYRPEPNIKKGVKIALEIFKEIQGKNFDLDRFELVYIKNEEGKLKRVVREDLDEFIK</sequence>
<dbReference type="Pfam" id="PF00227">
    <property type="entry name" value="Proteasome"/>
    <property type="match status" value="1"/>
</dbReference>
<accession>X0SPL3</accession>
<organism evidence="2">
    <name type="scientific">marine sediment metagenome</name>
    <dbReference type="NCBI Taxonomy" id="412755"/>
    <lineage>
        <taxon>unclassified sequences</taxon>
        <taxon>metagenomes</taxon>
        <taxon>ecological metagenomes</taxon>
    </lineage>
</organism>
<dbReference type="InterPro" id="IPR029055">
    <property type="entry name" value="Ntn_hydrolases_N"/>
</dbReference>
<dbReference type="SUPFAM" id="SSF56235">
    <property type="entry name" value="N-terminal nucleophile aminohydrolases (Ntn hydrolases)"/>
    <property type="match status" value="1"/>
</dbReference>
<dbReference type="InterPro" id="IPR050115">
    <property type="entry name" value="Proteasome_alpha"/>
</dbReference>
<evidence type="ECO:0000313" key="2">
    <source>
        <dbReference type="EMBL" id="GAF77066.1"/>
    </source>
</evidence>
<evidence type="ECO:0000256" key="1">
    <source>
        <dbReference type="ARBA" id="ARBA00022942"/>
    </source>
</evidence>
<dbReference type="AlphaFoldDB" id="X0SPL3"/>
<dbReference type="EMBL" id="BARS01001844">
    <property type="protein sequence ID" value="GAF77066.1"/>
    <property type="molecule type" value="Genomic_DNA"/>
</dbReference>
<feature type="non-terminal residue" evidence="2">
    <location>
        <position position="1"/>
    </location>
</feature>
<dbReference type="InterPro" id="IPR023332">
    <property type="entry name" value="Proteasome_alpha-type"/>
</dbReference>
<proteinExistence type="predicted"/>
<dbReference type="PANTHER" id="PTHR11599">
    <property type="entry name" value="PROTEASOME SUBUNIT ALPHA/BETA"/>
    <property type="match status" value="1"/>
</dbReference>
<protein>
    <recommendedName>
        <fullName evidence="3">Proteasome alpha-type subunits domain-containing protein</fullName>
    </recommendedName>
</protein>
<reference evidence="2" key="1">
    <citation type="journal article" date="2014" name="Front. Microbiol.">
        <title>High frequency of phylogenetically diverse reductive dehalogenase-homologous genes in deep subseafloor sedimentary metagenomes.</title>
        <authorList>
            <person name="Kawai M."/>
            <person name="Futagami T."/>
            <person name="Toyoda A."/>
            <person name="Takaki Y."/>
            <person name="Nishi S."/>
            <person name="Hori S."/>
            <person name="Arai W."/>
            <person name="Tsubouchi T."/>
            <person name="Morono Y."/>
            <person name="Uchiyama I."/>
            <person name="Ito T."/>
            <person name="Fujiyama A."/>
            <person name="Inagaki F."/>
            <person name="Takami H."/>
        </authorList>
    </citation>
    <scope>NUCLEOTIDE SEQUENCE</scope>
    <source>
        <strain evidence="2">Expedition CK06-06</strain>
    </source>
</reference>
<gene>
    <name evidence="2" type="ORF">S01H1_03369</name>
</gene>
<dbReference type="GO" id="GO:0051603">
    <property type="term" value="P:proteolysis involved in protein catabolic process"/>
    <property type="evidence" value="ECO:0007669"/>
    <property type="project" value="InterPro"/>
</dbReference>
<name>X0SPL3_9ZZZZ</name>
<dbReference type="PROSITE" id="PS51475">
    <property type="entry name" value="PROTEASOME_ALPHA_2"/>
    <property type="match status" value="1"/>
</dbReference>
<comment type="caution">
    <text evidence="2">The sequence shown here is derived from an EMBL/GenBank/DDBJ whole genome shotgun (WGS) entry which is preliminary data.</text>
</comment>
<dbReference type="InterPro" id="IPR001353">
    <property type="entry name" value="Proteasome_sua/b"/>
</dbReference>